<dbReference type="InParanoid" id="A0A0G4EV53"/>
<gene>
    <name evidence="2" type="ORF">Vbra_13358</name>
</gene>
<evidence type="ECO:0000313" key="3">
    <source>
        <dbReference type="Proteomes" id="UP000041254"/>
    </source>
</evidence>
<name>A0A0G4EV53_VITBC</name>
<dbReference type="AlphaFoldDB" id="A0A0G4EV53"/>
<feature type="compositionally biased region" description="Basic and acidic residues" evidence="1">
    <location>
        <begin position="48"/>
        <end position="58"/>
    </location>
</feature>
<sequence length="93" mass="10463">MPRMGCSDLRVRYDRRKGWSLLVAISECVKSKDVDKLEQLLNDNKELIERPEASLRTDDGDDEGRLEETNTDDTSEDPAPSEEEPPPPPPPAV</sequence>
<evidence type="ECO:0000313" key="2">
    <source>
        <dbReference type="EMBL" id="CEM01932.1"/>
    </source>
</evidence>
<feature type="region of interest" description="Disordered" evidence="1">
    <location>
        <begin position="48"/>
        <end position="93"/>
    </location>
</feature>
<dbReference type="VEuPathDB" id="CryptoDB:Vbra_13358"/>
<dbReference type="EMBL" id="CDMY01000313">
    <property type="protein sequence ID" value="CEM01932.1"/>
    <property type="molecule type" value="Genomic_DNA"/>
</dbReference>
<reference evidence="2 3" key="1">
    <citation type="submission" date="2014-11" db="EMBL/GenBank/DDBJ databases">
        <authorList>
            <person name="Zhu J."/>
            <person name="Qi W."/>
            <person name="Song R."/>
        </authorList>
    </citation>
    <scope>NUCLEOTIDE SEQUENCE [LARGE SCALE GENOMIC DNA]</scope>
</reference>
<protein>
    <submittedName>
        <fullName evidence="2">Uncharacterized protein</fullName>
    </submittedName>
</protein>
<accession>A0A0G4EV53</accession>
<evidence type="ECO:0000256" key="1">
    <source>
        <dbReference type="SAM" id="MobiDB-lite"/>
    </source>
</evidence>
<proteinExistence type="predicted"/>
<dbReference type="Proteomes" id="UP000041254">
    <property type="component" value="Unassembled WGS sequence"/>
</dbReference>
<organism evidence="2 3">
    <name type="scientific">Vitrella brassicaformis (strain CCMP3155)</name>
    <dbReference type="NCBI Taxonomy" id="1169540"/>
    <lineage>
        <taxon>Eukaryota</taxon>
        <taxon>Sar</taxon>
        <taxon>Alveolata</taxon>
        <taxon>Colpodellida</taxon>
        <taxon>Vitrellaceae</taxon>
        <taxon>Vitrella</taxon>
    </lineage>
</organism>
<feature type="compositionally biased region" description="Acidic residues" evidence="1">
    <location>
        <begin position="59"/>
        <end position="85"/>
    </location>
</feature>
<keyword evidence="3" id="KW-1185">Reference proteome</keyword>